<keyword evidence="2" id="KW-1185">Reference proteome</keyword>
<evidence type="ECO:0000313" key="2">
    <source>
        <dbReference type="Proteomes" id="UP000828390"/>
    </source>
</evidence>
<name>A0A9D3Z4K8_DREPO</name>
<evidence type="ECO:0000313" key="1">
    <source>
        <dbReference type="EMBL" id="KAH3711742.1"/>
    </source>
</evidence>
<dbReference type="EMBL" id="JAIWYP010000014">
    <property type="protein sequence ID" value="KAH3711742.1"/>
    <property type="molecule type" value="Genomic_DNA"/>
</dbReference>
<sequence>MASTGHTRCTCKIDGNDVTVIKKKPVVQKQQLIKSAGAGAGGMAGGFFRCI</sequence>
<gene>
    <name evidence="1" type="ORF">DPMN_071415</name>
</gene>
<reference evidence="1" key="2">
    <citation type="submission" date="2020-11" db="EMBL/GenBank/DDBJ databases">
        <authorList>
            <person name="McCartney M.A."/>
            <person name="Auch B."/>
            <person name="Kono T."/>
            <person name="Mallez S."/>
            <person name="Becker A."/>
            <person name="Gohl D.M."/>
            <person name="Silverstein K.A.T."/>
            <person name="Koren S."/>
            <person name="Bechman K.B."/>
            <person name="Herman A."/>
            <person name="Abrahante J.E."/>
            <person name="Garbe J."/>
        </authorList>
    </citation>
    <scope>NUCLEOTIDE SEQUENCE</scope>
    <source>
        <strain evidence="1">Duluth1</strain>
        <tissue evidence="1">Whole animal</tissue>
    </source>
</reference>
<organism evidence="1 2">
    <name type="scientific">Dreissena polymorpha</name>
    <name type="common">Zebra mussel</name>
    <name type="synonym">Mytilus polymorpha</name>
    <dbReference type="NCBI Taxonomy" id="45954"/>
    <lineage>
        <taxon>Eukaryota</taxon>
        <taxon>Metazoa</taxon>
        <taxon>Spiralia</taxon>
        <taxon>Lophotrochozoa</taxon>
        <taxon>Mollusca</taxon>
        <taxon>Bivalvia</taxon>
        <taxon>Autobranchia</taxon>
        <taxon>Heteroconchia</taxon>
        <taxon>Euheterodonta</taxon>
        <taxon>Imparidentia</taxon>
        <taxon>Neoheterodontei</taxon>
        <taxon>Myida</taxon>
        <taxon>Dreissenoidea</taxon>
        <taxon>Dreissenidae</taxon>
        <taxon>Dreissena</taxon>
    </lineage>
</organism>
<protein>
    <submittedName>
        <fullName evidence="1">Uncharacterized protein</fullName>
    </submittedName>
</protein>
<comment type="caution">
    <text evidence="1">The sequence shown here is derived from an EMBL/GenBank/DDBJ whole genome shotgun (WGS) entry which is preliminary data.</text>
</comment>
<dbReference type="Proteomes" id="UP000828390">
    <property type="component" value="Unassembled WGS sequence"/>
</dbReference>
<proteinExistence type="predicted"/>
<accession>A0A9D3Z4K8</accession>
<reference evidence="1" key="1">
    <citation type="journal article" date="2019" name="bioRxiv">
        <title>The Genome of the Zebra Mussel, Dreissena polymorpha: A Resource for Invasive Species Research.</title>
        <authorList>
            <person name="McCartney M.A."/>
            <person name="Auch B."/>
            <person name="Kono T."/>
            <person name="Mallez S."/>
            <person name="Zhang Y."/>
            <person name="Obille A."/>
            <person name="Becker A."/>
            <person name="Abrahante J.E."/>
            <person name="Garbe J."/>
            <person name="Badalamenti J.P."/>
            <person name="Herman A."/>
            <person name="Mangelson H."/>
            <person name="Liachko I."/>
            <person name="Sullivan S."/>
            <person name="Sone E.D."/>
            <person name="Koren S."/>
            <person name="Silverstein K.A.T."/>
            <person name="Beckman K.B."/>
            <person name="Gohl D.M."/>
        </authorList>
    </citation>
    <scope>NUCLEOTIDE SEQUENCE</scope>
    <source>
        <strain evidence="1">Duluth1</strain>
        <tissue evidence="1">Whole animal</tissue>
    </source>
</reference>
<dbReference type="AlphaFoldDB" id="A0A9D3Z4K8"/>